<dbReference type="EMBL" id="JAVRJZ010000018">
    <property type="protein sequence ID" value="KAK2708845.1"/>
    <property type="molecule type" value="Genomic_DNA"/>
</dbReference>
<name>A0AA88HGP4_ARTSF</name>
<keyword evidence="5" id="KW-0687">Ribonucleoprotein</keyword>
<comment type="caution">
    <text evidence="8">The sequence shown here is derived from an EMBL/GenBank/DDBJ whole genome shotgun (WGS) entry which is preliminary data.</text>
</comment>
<dbReference type="Proteomes" id="UP001187531">
    <property type="component" value="Unassembled WGS sequence"/>
</dbReference>
<organism evidence="8 9">
    <name type="scientific">Artemia franciscana</name>
    <name type="common">Brine shrimp</name>
    <name type="synonym">Artemia sanfranciscana</name>
    <dbReference type="NCBI Taxonomy" id="6661"/>
    <lineage>
        <taxon>Eukaryota</taxon>
        <taxon>Metazoa</taxon>
        <taxon>Ecdysozoa</taxon>
        <taxon>Arthropoda</taxon>
        <taxon>Crustacea</taxon>
        <taxon>Branchiopoda</taxon>
        <taxon>Anostraca</taxon>
        <taxon>Artemiidae</taxon>
        <taxon>Artemia</taxon>
    </lineage>
</organism>
<evidence type="ECO:0000259" key="7">
    <source>
        <dbReference type="Pfam" id="PF00814"/>
    </source>
</evidence>
<dbReference type="AlphaFoldDB" id="A0AA88HGP4"/>
<dbReference type="Gene3D" id="3.30.420.40">
    <property type="match status" value="2"/>
</dbReference>
<evidence type="ECO:0000256" key="2">
    <source>
        <dbReference type="ARBA" id="ARBA00009254"/>
    </source>
</evidence>
<evidence type="ECO:0000313" key="9">
    <source>
        <dbReference type="Proteomes" id="UP001187531"/>
    </source>
</evidence>
<dbReference type="InterPro" id="IPR038340">
    <property type="entry name" value="MRP-L47_sf"/>
</dbReference>
<comment type="similarity">
    <text evidence="2">Belongs to the universal ribosomal protein uL29 family.</text>
</comment>
<dbReference type="GO" id="GO:0003735">
    <property type="term" value="F:structural constituent of ribosome"/>
    <property type="evidence" value="ECO:0007669"/>
    <property type="project" value="InterPro"/>
</dbReference>
<dbReference type="InterPro" id="IPR000905">
    <property type="entry name" value="Gcp-like_dom"/>
</dbReference>
<proteinExistence type="inferred from homology"/>
<feature type="domain" description="Gcp-like" evidence="7">
    <location>
        <begin position="5"/>
        <end position="61"/>
    </location>
</feature>
<dbReference type="PANTHER" id="PTHR21183">
    <property type="entry name" value="RIBOSOMAL PROTEIN L47, MITOCHONDRIAL-RELATED"/>
    <property type="match status" value="1"/>
</dbReference>
<dbReference type="GO" id="GO:0005762">
    <property type="term" value="C:mitochondrial large ribosomal subunit"/>
    <property type="evidence" value="ECO:0007669"/>
    <property type="project" value="TreeGrafter"/>
</dbReference>
<evidence type="ECO:0000256" key="6">
    <source>
        <dbReference type="ARBA" id="ARBA00035289"/>
    </source>
</evidence>
<evidence type="ECO:0000313" key="8">
    <source>
        <dbReference type="EMBL" id="KAK2708845.1"/>
    </source>
</evidence>
<sequence>SQYVKERAMAHCGSEEVLICGGVGCNLRLQEMMGQMCKERQAKLFATDERFCIDNGAMIAWAGIEMYNAGITTPLEQTTCTQRDSQCKNFLSTSSSLFGFLEFFDDPKNFGAQEVKVGRSWKVDELRLKSNVDLHKLWYILLKERNMLLTMEHAHKEEAQYFPNPERMDKVEESMENLEKVVRERNRAYWQLETGKSGEQEGEQILNELVKSADFFTILVDETTDISSPEQMALRLHFLDTITFQLKEEFVEFAVAGGF</sequence>
<protein>
    <recommendedName>
        <fullName evidence="6">Large ribosomal subunit protein uL29m</fullName>
    </recommendedName>
</protein>
<keyword evidence="9" id="KW-1185">Reference proteome</keyword>
<evidence type="ECO:0000256" key="3">
    <source>
        <dbReference type="ARBA" id="ARBA00022980"/>
    </source>
</evidence>
<evidence type="ECO:0000256" key="5">
    <source>
        <dbReference type="ARBA" id="ARBA00023274"/>
    </source>
</evidence>
<reference evidence="8" key="1">
    <citation type="submission" date="2023-07" db="EMBL/GenBank/DDBJ databases">
        <title>Chromosome-level genome assembly of Artemia franciscana.</title>
        <authorList>
            <person name="Jo E."/>
        </authorList>
    </citation>
    <scope>NUCLEOTIDE SEQUENCE</scope>
    <source>
        <tissue evidence="8">Whole body</tissue>
    </source>
</reference>
<keyword evidence="3" id="KW-0689">Ribosomal protein</keyword>
<accession>A0AA88HGP4</accession>
<dbReference type="Gene3D" id="6.10.330.20">
    <property type="match status" value="1"/>
</dbReference>
<dbReference type="InterPro" id="IPR010729">
    <property type="entry name" value="Ribosomal_uL29_mit"/>
</dbReference>
<dbReference type="Pfam" id="PF00814">
    <property type="entry name" value="TsaD"/>
    <property type="match status" value="1"/>
</dbReference>
<feature type="non-terminal residue" evidence="8">
    <location>
        <position position="1"/>
    </location>
</feature>
<dbReference type="GO" id="GO:0032543">
    <property type="term" value="P:mitochondrial translation"/>
    <property type="evidence" value="ECO:0007669"/>
    <property type="project" value="TreeGrafter"/>
</dbReference>
<dbReference type="PANTHER" id="PTHR21183:SF18">
    <property type="entry name" value="LARGE RIBOSOMAL SUBUNIT PROTEIN UL29M"/>
    <property type="match status" value="1"/>
</dbReference>
<dbReference type="Pfam" id="PF06984">
    <property type="entry name" value="MRP-L47"/>
    <property type="match status" value="1"/>
</dbReference>
<gene>
    <name evidence="8" type="ORF">QYM36_014464</name>
</gene>
<keyword evidence="4" id="KW-0496">Mitochondrion</keyword>
<comment type="subcellular location">
    <subcellularLocation>
        <location evidence="1">Mitochondrion</location>
    </subcellularLocation>
</comment>
<evidence type="ECO:0000256" key="1">
    <source>
        <dbReference type="ARBA" id="ARBA00004173"/>
    </source>
</evidence>
<evidence type="ECO:0000256" key="4">
    <source>
        <dbReference type="ARBA" id="ARBA00023128"/>
    </source>
</evidence>